<evidence type="ECO:0000313" key="2">
    <source>
        <dbReference type="Proteomes" id="UP000202618"/>
    </source>
</evidence>
<dbReference type="GeneID" id="29058968"/>
<name>A0A172JIF0_BPPB1</name>
<organism evidence="1 2">
    <name type="scientific">Bacillus phage AR9</name>
    <dbReference type="NCBI Taxonomy" id="1815509"/>
    <lineage>
        <taxon>Viruses</taxon>
        <taxon>Duplodnaviria</taxon>
        <taxon>Heunggongvirae</taxon>
        <taxon>Uroviricota</taxon>
        <taxon>Caudoviricetes</taxon>
        <taxon>Takahashivirus</taxon>
        <taxon>Bacillus phage PBS1</taxon>
    </lineage>
</organism>
<dbReference type="RefSeq" id="YP_009283154.1">
    <property type="nucleotide sequence ID" value="NC_031039.1"/>
</dbReference>
<reference evidence="1 2" key="1">
    <citation type="journal article" date="2016" name="Virology">
        <title>The genome of AR9, a giant transducing Bacillus phage encoding two multisubunit RNA polymerases.</title>
        <authorList>
            <person name="Lavysh D."/>
            <person name="Sokolova M."/>
            <person name="Minakhin L."/>
            <person name="Yakunina M."/>
            <person name="Artamonova T."/>
            <person name="Kozyavkin S."/>
            <person name="Makarova K.S."/>
            <person name="Koonin E.V."/>
            <person name="Severinov K."/>
        </authorList>
    </citation>
    <scope>NUCLEOTIDE SEQUENCE [LARGE SCALE GENOMIC DNA]</scope>
</reference>
<dbReference type="EMBL" id="KU878088">
    <property type="protein sequence ID" value="AMS01334.1"/>
    <property type="molecule type" value="Genomic_DNA"/>
</dbReference>
<dbReference type="Proteomes" id="UP000202618">
    <property type="component" value="Segment"/>
</dbReference>
<dbReference type="KEGG" id="vg:29058968"/>
<accession>A0A172JIF0</accession>
<gene>
    <name evidence="1" type="ORF">AR9_g250</name>
</gene>
<protein>
    <submittedName>
        <fullName evidence="1">DNA binding protein with Zn finger domain</fullName>
    </submittedName>
</protein>
<evidence type="ECO:0000313" key="1">
    <source>
        <dbReference type="EMBL" id="AMS01334.1"/>
    </source>
</evidence>
<proteinExistence type="predicted"/>
<sequence>MAMTVQTEELMKMRNLRSRDIQGRKAILTEDVAFFTSVSRNDNSLVVFEKGTEVIGVYRMTNTDLYIFRFNGLYNFPIRSYKFEWKDEREDDNLYNGGKDFTYCTECNEVLNSEDDLYPDMCNECGTEKSYNFRKPMKFSNDNDEFHEITNYEPVGYSTDND</sequence>